<comment type="caution">
    <text evidence="1">The sequence shown here is derived from an EMBL/GenBank/DDBJ whole genome shotgun (WGS) entry which is preliminary data.</text>
</comment>
<dbReference type="Proteomes" id="UP001143362">
    <property type="component" value="Unassembled WGS sequence"/>
</dbReference>
<accession>A0ABT3TKN3</accession>
<dbReference type="InterPro" id="IPR017647">
    <property type="entry name" value="Dnd_assoc_3"/>
</dbReference>
<evidence type="ECO:0000313" key="1">
    <source>
        <dbReference type="EMBL" id="MCX2982870.1"/>
    </source>
</evidence>
<dbReference type="NCBIfam" id="TIGR03238">
    <property type="entry name" value="dnd_assoc_3"/>
    <property type="match status" value="1"/>
</dbReference>
<keyword evidence="2" id="KW-1185">Reference proteome</keyword>
<proteinExistence type="predicted"/>
<dbReference type="RefSeq" id="WP_279246895.1">
    <property type="nucleotide sequence ID" value="NZ_SHNN01000004.1"/>
</dbReference>
<organism evidence="1 2">
    <name type="scientific">Candidatus Litorirhabdus singularis</name>
    <dbReference type="NCBI Taxonomy" id="2518993"/>
    <lineage>
        <taxon>Bacteria</taxon>
        <taxon>Pseudomonadati</taxon>
        <taxon>Pseudomonadota</taxon>
        <taxon>Gammaproteobacteria</taxon>
        <taxon>Cellvibrionales</taxon>
        <taxon>Halieaceae</taxon>
        <taxon>Candidatus Litorirhabdus</taxon>
    </lineage>
</organism>
<evidence type="ECO:0000313" key="2">
    <source>
        <dbReference type="Proteomes" id="UP001143362"/>
    </source>
</evidence>
<name>A0ABT3TKN3_9GAMM</name>
<sequence>MRLKKALSMLSKSSPYAVSTVGESIDKELEKIKQYLYVETDIERAFREKLNEIQSHEIIFLCGSSGDGKSEILTRYREAYQGKVDFHLDATHSFKPDDTAVETLDSIFAKFTNSDRPLVVGINIGMLGNYEREGDDAHSNVRSAIKCFLEGEQLAGDYTFIDFEAFPKFQIVNGEVDSEFFSGLMDKVVKDEVDNPFREALNEEISRGTHNLLVANFLLLGEHSVQKIIVELLLCARIRKDQFITARMLLDFVYCLLTGPGYLFDNLFSGGDNELLAALADFDPSIIRNKQLDLFVIHRTLDFRDDSYLDFVNELESRYRVKGDLDPTSLIRCFYLLKSTELENGYHLRFSDSFDEASLTLYKKIWQLHKEFDGSSESRALLKPFYNEIVLLSINKYANKNASYLTKDEFYISSHGLSDLAAEVDIAISYPRIQADEIHDISEFNLHIIVNEDQLEPVPVNVNLLAMMMDICAGFRPNKHNKNSVVLLDELVNKITRHASNSKVLFLHRNGLRIKIKENPDGDIRVGGL</sequence>
<gene>
    <name evidence="1" type="primary">dptF</name>
    <name evidence="1" type="ORF">EYC98_18560</name>
</gene>
<protein>
    <submittedName>
        <fullName evidence="1">DNA phosphorothioation-dependent restriction protein DptF</fullName>
    </submittedName>
</protein>
<dbReference type="EMBL" id="SHNN01000004">
    <property type="protein sequence ID" value="MCX2982870.1"/>
    <property type="molecule type" value="Genomic_DNA"/>
</dbReference>
<reference evidence="1" key="1">
    <citation type="submission" date="2019-02" db="EMBL/GenBank/DDBJ databases">
        <authorList>
            <person name="Li S.-H."/>
        </authorList>
    </citation>
    <scope>NUCLEOTIDE SEQUENCE</scope>
    <source>
        <strain evidence="1">IMCC14734</strain>
    </source>
</reference>